<feature type="transmembrane region" description="Helical" evidence="1">
    <location>
        <begin position="81"/>
        <end position="98"/>
    </location>
</feature>
<keyword evidence="1" id="KW-0472">Membrane</keyword>
<reference evidence="3" key="1">
    <citation type="journal article" date="2016" name="Nat. Commun.">
        <title>Genome analysis of three Pneumocystis species reveals adaptation mechanisms to life exclusively in mammalian hosts.</title>
        <authorList>
            <person name="Ma L."/>
            <person name="Chen Z."/>
            <person name="Huang D.W."/>
            <person name="Kutty G."/>
            <person name="Ishihara M."/>
            <person name="Wang H."/>
            <person name="Abouelleil A."/>
            <person name="Bishop L."/>
            <person name="Davey E."/>
            <person name="Deng R."/>
            <person name="Deng X."/>
            <person name="Fan L."/>
            <person name="Fantoni G."/>
            <person name="Fitzgerald M."/>
            <person name="Gogineni E."/>
            <person name="Goldberg J.M."/>
            <person name="Handley G."/>
            <person name="Hu X."/>
            <person name="Huber C."/>
            <person name="Jiao X."/>
            <person name="Jones K."/>
            <person name="Levin J.Z."/>
            <person name="Liu Y."/>
            <person name="Macdonald P."/>
            <person name="Melnikov A."/>
            <person name="Raley C."/>
            <person name="Sassi M."/>
            <person name="Sherman B.T."/>
            <person name="Song X."/>
            <person name="Sykes S."/>
            <person name="Tran B."/>
            <person name="Walsh L."/>
            <person name="Xia Y."/>
            <person name="Yang J."/>
            <person name="Young S."/>
            <person name="Zeng Q."/>
            <person name="Zheng X."/>
            <person name="Stephens R."/>
            <person name="Nusbaum C."/>
            <person name="Birren B.W."/>
            <person name="Azadi P."/>
            <person name="Lempicki R.A."/>
            <person name="Cuomo C.A."/>
            <person name="Kovacs J.A."/>
        </authorList>
    </citation>
    <scope>NUCLEOTIDE SEQUENCE [LARGE SCALE GENOMIC DNA]</scope>
    <source>
        <strain evidence="3">RU7</strain>
    </source>
</reference>
<dbReference type="GO" id="GO:0044284">
    <property type="term" value="C:mitochondrial crista junction"/>
    <property type="evidence" value="ECO:0007669"/>
    <property type="project" value="TreeGrafter"/>
</dbReference>
<dbReference type="EMBL" id="LFWA01000007">
    <property type="protein sequence ID" value="KTW30389.1"/>
    <property type="molecule type" value="Genomic_DNA"/>
</dbReference>
<dbReference type="AlphaFoldDB" id="A0A0W4ZPS5"/>
<keyword evidence="1" id="KW-1133">Transmembrane helix</keyword>
<comment type="subunit">
    <text evidence="1">Component of the mitochondrial contact site and cristae organizing system (MICOS) complex.</text>
</comment>
<dbReference type="VEuPathDB" id="FungiDB:T551_01672"/>
<keyword evidence="1" id="KW-0496">Mitochondrion</keyword>
<proteinExistence type="predicted"/>
<gene>
    <name evidence="2" type="ORF">T551_01672</name>
</gene>
<feature type="transmembrane region" description="Helical" evidence="1">
    <location>
        <begin position="104"/>
        <end position="123"/>
    </location>
</feature>
<dbReference type="OrthoDB" id="2399148at2759"/>
<evidence type="ECO:0000313" key="3">
    <source>
        <dbReference type="Proteomes" id="UP000053447"/>
    </source>
</evidence>
<dbReference type="PANTHER" id="PTHR28268">
    <property type="entry name" value="MICOS SUBUNIT MIC26"/>
    <property type="match status" value="1"/>
</dbReference>
<protein>
    <recommendedName>
        <fullName evidence="1">MICOS complex subunit</fullName>
    </recommendedName>
</protein>
<dbReference type="STRING" id="1408657.A0A0W4ZPS5"/>
<comment type="subcellular location">
    <subcellularLocation>
        <location evidence="1">Mitochondrion inner membrane</location>
    </subcellularLocation>
</comment>
<evidence type="ECO:0000313" key="2">
    <source>
        <dbReference type="EMBL" id="KTW30389.1"/>
    </source>
</evidence>
<keyword evidence="1" id="KW-0812">Transmembrane</keyword>
<accession>A0A0W4ZPS5</accession>
<sequence>MEKSSENQKKLSIYNEIEDAPVLVEVTPLVLQLKIEKGRKQFEKTVRNISTKIEEVVDKWIGIENKIESVAKEIAPSNKEISSGGIYVIVSGMAGLILTRKCTFPIRFVTPVITSFAASTYFFPETHQNIRNMAWRYYQARFKS</sequence>
<dbReference type="GO" id="GO:0042407">
    <property type="term" value="P:cristae formation"/>
    <property type="evidence" value="ECO:0007669"/>
    <property type="project" value="InterPro"/>
</dbReference>
<dbReference type="GO" id="GO:0061617">
    <property type="term" value="C:MICOS complex"/>
    <property type="evidence" value="ECO:0007669"/>
    <property type="project" value="UniProtKB-UniRule"/>
</dbReference>
<comment type="function">
    <text evidence="1">Component of the MICOS complex, a large protein complex of the mitochondrial inner membrane that plays crucial roles in the maintenance of crista junctions, inner membrane architecture, and formation of contact sites to the outer membrane.</text>
</comment>
<name>A0A0W4ZPS5_PNEJ7</name>
<dbReference type="InterPro" id="IPR019166">
    <property type="entry name" value="MIC26/MIC27"/>
</dbReference>
<dbReference type="Proteomes" id="UP000053447">
    <property type="component" value="Unassembled WGS sequence"/>
</dbReference>
<comment type="caution">
    <text evidence="2">The sequence shown here is derived from an EMBL/GenBank/DDBJ whole genome shotgun (WGS) entry which is preliminary data.</text>
</comment>
<evidence type="ECO:0000256" key="1">
    <source>
        <dbReference type="RuleBase" id="RU363021"/>
    </source>
</evidence>
<dbReference type="RefSeq" id="XP_018229680.1">
    <property type="nucleotide sequence ID" value="XM_018373935.1"/>
</dbReference>
<organism evidence="2 3">
    <name type="scientific">Pneumocystis jirovecii (strain RU7)</name>
    <name type="common">Human pneumocystis pneumonia agent</name>
    <dbReference type="NCBI Taxonomy" id="1408657"/>
    <lineage>
        <taxon>Eukaryota</taxon>
        <taxon>Fungi</taxon>
        <taxon>Dikarya</taxon>
        <taxon>Ascomycota</taxon>
        <taxon>Taphrinomycotina</taxon>
        <taxon>Pneumocystomycetes</taxon>
        <taxon>Pneumocystaceae</taxon>
        <taxon>Pneumocystis</taxon>
    </lineage>
</organism>
<dbReference type="InterPro" id="IPR033181">
    <property type="entry name" value="Mic26_fungi"/>
</dbReference>
<keyword evidence="1" id="KW-0999">Mitochondrion inner membrane</keyword>
<dbReference type="Pfam" id="PF09769">
    <property type="entry name" value="ApoO"/>
    <property type="match status" value="1"/>
</dbReference>
<dbReference type="PANTHER" id="PTHR28268:SF1">
    <property type="entry name" value="MICOS SUBUNIT MIC26"/>
    <property type="match status" value="1"/>
</dbReference>
<dbReference type="GeneID" id="28940190"/>
<keyword evidence="3" id="KW-1185">Reference proteome</keyword>